<proteinExistence type="predicted"/>
<sequence length="146" mass="15641">MAELSELFAADHATALTRTAALDAGDVPDTATHIELTSVGPAELEALGEIAAEVVRFGTGDLELEEVDLDHENLFELPPFLVDLLVELGRTDDEDALGEVAERWAASDVMEATAGELALVLSDIVDLVTTASREDLHVYLWTEPLG</sequence>
<evidence type="ECO:0008006" key="3">
    <source>
        <dbReference type="Google" id="ProtNLM"/>
    </source>
</evidence>
<organism evidence="1 2">
    <name type="scientific">Cellulomonas chengniuliangii</name>
    <dbReference type="NCBI Taxonomy" id="2968084"/>
    <lineage>
        <taxon>Bacteria</taxon>
        <taxon>Bacillati</taxon>
        <taxon>Actinomycetota</taxon>
        <taxon>Actinomycetes</taxon>
        <taxon>Micrococcales</taxon>
        <taxon>Cellulomonadaceae</taxon>
        <taxon>Cellulomonas</taxon>
    </lineage>
</organism>
<dbReference type="RefSeq" id="WP_227569983.1">
    <property type="nucleotide sequence ID" value="NZ_CP101988.1"/>
</dbReference>
<keyword evidence="2" id="KW-1185">Reference proteome</keyword>
<name>A0ABY5KXB7_9CELL</name>
<evidence type="ECO:0000313" key="1">
    <source>
        <dbReference type="EMBL" id="UUI75136.1"/>
    </source>
</evidence>
<gene>
    <name evidence="1" type="ORF">NP064_15395</name>
</gene>
<protein>
    <recommendedName>
        <fullName evidence="3">DUF2004 domain-containing protein</fullName>
    </recommendedName>
</protein>
<accession>A0ABY5KXB7</accession>
<dbReference type="EMBL" id="CP101988">
    <property type="protein sequence ID" value="UUI75136.1"/>
    <property type="molecule type" value="Genomic_DNA"/>
</dbReference>
<dbReference type="Proteomes" id="UP001316189">
    <property type="component" value="Chromosome"/>
</dbReference>
<reference evidence="1 2" key="1">
    <citation type="submission" date="2022-07" db="EMBL/GenBank/DDBJ databases">
        <title>Novel species in genus cellulomonas.</title>
        <authorList>
            <person name="Ye L."/>
        </authorList>
    </citation>
    <scope>NUCLEOTIDE SEQUENCE [LARGE SCALE GENOMIC DNA]</scope>
    <source>
        <strain evidence="2">zg-Y338</strain>
    </source>
</reference>
<evidence type="ECO:0000313" key="2">
    <source>
        <dbReference type="Proteomes" id="UP001316189"/>
    </source>
</evidence>